<comment type="caution">
    <text evidence="1">The sequence shown here is derived from an EMBL/GenBank/DDBJ whole genome shotgun (WGS) entry which is preliminary data.</text>
</comment>
<evidence type="ECO:0000313" key="1">
    <source>
        <dbReference type="EMBL" id="KAF9815552.1"/>
    </source>
</evidence>
<proteinExistence type="predicted"/>
<reference evidence="1" key="2">
    <citation type="journal article" name="Front. Microbiol.">
        <title>Degradative Capacity of Two Strains of Rhodonia placenta: From Phenotype to Genotype.</title>
        <authorList>
            <person name="Kolle M."/>
            <person name="Horta M.A.C."/>
            <person name="Nowrousian M."/>
            <person name="Ohm R.A."/>
            <person name="Benz J.P."/>
            <person name="Pilgard A."/>
        </authorList>
    </citation>
    <scope>NUCLEOTIDE SEQUENCE</scope>
    <source>
        <strain evidence="1">FPRL280</strain>
    </source>
</reference>
<accession>A0A8H7P3M9</accession>
<name>A0A8H7P3M9_9APHY</name>
<sequence>MLIPQYSPIGMTEKAVAGLVLHYGEGGASALPNETAWLGHSSVSGVQVPPVHVYVSQSSLQTMRKVYAPLGNNVHVEPFLLSESELDAEAFQAMMAVGSSDSAPLYVQTIRSILRDLGENFTYAAFQRELKVHKEGFNPAQLAGLKQRLALLEAFLDLKQHSSKKRFAQGQLTIVDLSDPFVDPAAACDLFQIVIRMFIRADVGTGKVLVVDEAHKYLSAHKGQSGLTKSLLTLIRQQRHMAMRVIISTQEPTVVPPVLLDLCGVAILHRFSSPSWWEHLAKHVSAQLSEDAFDQVVKLRVQE</sequence>
<dbReference type="Proteomes" id="UP000639403">
    <property type="component" value="Unassembled WGS sequence"/>
</dbReference>
<organism evidence="1 2">
    <name type="scientific">Rhodonia placenta</name>
    <dbReference type="NCBI Taxonomy" id="104341"/>
    <lineage>
        <taxon>Eukaryota</taxon>
        <taxon>Fungi</taxon>
        <taxon>Dikarya</taxon>
        <taxon>Basidiomycota</taxon>
        <taxon>Agaricomycotina</taxon>
        <taxon>Agaricomycetes</taxon>
        <taxon>Polyporales</taxon>
        <taxon>Adustoporiaceae</taxon>
        <taxon>Rhodonia</taxon>
    </lineage>
</organism>
<reference evidence="1" key="1">
    <citation type="submission" date="2020-11" db="EMBL/GenBank/DDBJ databases">
        <authorList>
            <person name="Koelle M."/>
            <person name="Horta M.A.C."/>
            <person name="Nowrousian M."/>
            <person name="Ohm R.A."/>
            <person name="Benz P."/>
            <person name="Pilgard A."/>
        </authorList>
    </citation>
    <scope>NUCLEOTIDE SEQUENCE</scope>
    <source>
        <strain evidence="1">FPRL280</strain>
    </source>
</reference>
<evidence type="ECO:0008006" key="3">
    <source>
        <dbReference type="Google" id="ProtNLM"/>
    </source>
</evidence>
<dbReference type="Gene3D" id="3.40.50.300">
    <property type="entry name" value="P-loop containing nucleotide triphosphate hydrolases"/>
    <property type="match status" value="1"/>
</dbReference>
<dbReference type="EMBL" id="JADOXO010000069">
    <property type="protein sequence ID" value="KAF9815552.1"/>
    <property type="molecule type" value="Genomic_DNA"/>
</dbReference>
<gene>
    <name evidence="1" type="ORF">IEO21_04552</name>
</gene>
<dbReference type="AlphaFoldDB" id="A0A8H7P3M9"/>
<dbReference type="SUPFAM" id="SSF52540">
    <property type="entry name" value="P-loop containing nucleoside triphosphate hydrolases"/>
    <property type="match status" value="1"/>
</dbReference>
<evidence type="ECO:0000313" key="2">
    <source>
        <dbReference type="Proteomes" id="UP000639403"/>
    </source>
</evidence>
<protein>
    <recommendedName>
        <fullName evidence="3">Zona occludens toxin N-terminal domain-containing protein</fullName>
    </recommendedName>
</protein>
<dbReference type="InterPro" id="IPR027417">
    <property type="entry name" value="P-loop_NTPase"/>
</dbReference>